<evidence type="ECO:0000313" key="1">
    <source>
        <dbReference type="EMBL" id="KAF5772502.1"/>
    </source>
</evidence>
<reference evidence="1" key="2">
    <citation type="submission" date="2020-06" db="EMBL/GenBank/DDBJ databases">
        <title>Helianthus annuus Genome sequencing and assembly Release 2.</title>
        <authorList>
            <person name="Gouzy J."/>
            <person name="Langlade N."/>
            <person name="Munos S."/>
        </authorList>
    </citation>
    <scope>NUCLEOTIDE SEQUENCE</scope>
    <source>
        <tissue evidence="1">Leaves</tissue>
    </source>
</reference>
<evidence type="ECO:0000313" key="2">
    <source>
        <dbReference type="Proteomes" id="UP000215914"/>
    </source>
</evidence>
<dbReference type="Gramene" id="mRNA:HanXRQr2_Chr13g0577711">
    <property type="protein sequence ID" value="CDS:HanXRQr2_Chr13g0577711.1"/>
    <property type="gene ID" value="HanXRQr2_Chr13g0577711"/>
</dbReference>
<sequence length="60" mass="6648">MENDLLDSCLVSLLGYGMDLNLSVGKCVTRTHLSRYPGGLDHITGFGSSKDSRRVRRCFV</sequence>
<reference evidence="1" key="1">
    <citation type="journal article" date="2017" name="Nature">
        <title>The sunflower genome provides insights into oil metabolism, flowering and Asterid evolution.</title>
        <authorList>
            <person name="Badouin H."/>
            <person name="Gouzy J."/>
            <person name="Grassa C.J."/>
            <person name="Murat F."/>
            <person name="Staton S.E."/>
            <person name="Cottret L."/>
            <person name="Lelandais-Briere C."/>
            <person name="Owens G.L."/>
            <person name="Carrere S."/>
            <person name="Mayjonade B."/>
            <person name="Legrand L."/>
            <person name="Gill N."/>
            <person name="Kane N.C."/>
            <person name="Bowers J.E."/>
            <person name="Hubner S."/>
            <person name="Bellec A."/>
            <person name="Berard A."/>
            <person name="Berges H."/>
            <person name="Blanchet N."/>
            <person name="Boniface M.C."/>
            <person name="Brunel D."/>
            <person name="Catrice O."/>
            <person name="Chaidir N."/>
            <person name="Claudel C."/>
            <person name="Donnadieu C."/>
            <person name="Faraut T."/>
            <person name="Fievet G."/>
            <person name="Helmstetter N."/>
            <person name="King M."/>
            <person name="Knapp S.J."/>
            <person name="Lai Z."/>
            <person name="Le Paslier M.C."/>
            <person name="Lippi Y."/>
            <person name="Lorenzon L."/>
            <person name="Mandel J.R."/>
            <person name="Marage G."/>
            <person name="Marchand G."/>
            <person name="Marquand E."/>
            <person name="Bret-Mestries E."/>
            <person name="Morien E."/>
            <person name="Nambeesan S."/>
            <person name="Nguyen T."/>
            <person name="Pegot-Espagnet P."/>
            <person name="Pouilly N."/>
            <person name="Raftis F."/>
            <person name="Sallet E."/>
            <person name="Schiex T."/>
            <person name="Thomas J."/>
            <person name="Vandecasteele C."/>
            <person name="Vares D."/>
            <person name="Vear F."/>
            <person name="Vautrin S."/>
            <person name="Crespi M."/>
            <person name="Mangin B."/>
            <person name="Burke J.M."/>
            <person name="Salse J."/>
            <person name="Munos S."/>
            <person name="Vincourt P."/>
            <person name="Rieseberg L.H."/>
            <person name="Langlade N.B."/>
        </authorList>
    </citation>
    <scope>NUCLEOTIDE SEQUENCE</scope>
    <source>
        <tissue evidence="1">Leaves</tissue>
    </source>
</reference>
<organism evidence="1 2">
    <name type="scientific">Helianthus annuus</name>
    <name type="common">Common sunflower</name>
    <dbReference type="NCBI Taxonomy" id="4232"/>
    <lineage>
        <taxon>Eukaryota</taxon>
        <taxon>Viridiplantae</taxon>
        <taxon>Streptophyta</taxon>
        <taxon>Embryophyta</taxon>
        <taxon>Tracheophyta</taxon>
        <taxon>Spermatophyta</taxon>
        <taxon>Magnoliopsida</taxon>
        <taxon>eudicotyledons</taxon>
        <taxon>Gunneridae</taxon>
        <taxon>Pentapetalae</taxon>
        <taxon>asterids</taxon>
        <taxon>campanulids</taxon>
        <taxon>Asterales</taxon>
        <taxon>Asteraceae</taxon>
        <taxon>Asteroideae</taxon>
        <taxon>Heliantheae alliance</taxon>
        <taxon>Heliantheae</taxon>
        <taxon>Helianthus</taxon>
    </lineage>
</organism>
<dbReference type="Proteomes" id="UP000215914">
    <property type="component" value="Unassembled WGS sequence"/>
</dbReference>
<keyword evidence="2" id="KW-1185">Reference proteome</keyword>
<name>A0A9K3EG12_HELAN</name>
<comment type="caution">
    <text evidence="1">The sequence shown here is derived from an EMBL/GenBank/DDBJ whole genome shotgun (WGS) entry which is preliminary data.</text>
</comment>
<protein>
    <submittedName>
        <fullName evidence="1">Uncharacterized protein</fullName>
    </submittedName>
</protein>
<dbReference type="AlphaFoldDB" id="A0A9K3EG12"/>
<proteinExistence type="predicted"/>
<dbReference type="EMBL" id="MNCJ02000328">
    <property type="protein sequence ID" value="KAF5772502.1"/>
    <property type="molecule type" value="Genomic_DNA"/>
</dbReference>
<accession>A0A9K3EG12</accession>
<gene>
    <name evidence="1" type="ORF">HanXRQr2_Chr13g0577711</name>
</gene>